<dbReference type="CTD" id="20198045"/>
<keyword evidence="5" id="KW-1185">Reference proteome</keyword>
<dbReference type="EnsemblMetazoa" id="HelroT158787">
    <property type="protein sequence ID" value="HelroP158787"/>
    <property type="gene ID" value="HelroG158787"/>
</dbReference>
<accession>T1EN95</accession>
<dbReference type="AlphaFoldDB" id="T1EN95"/>
<dbReference type="RefSeq" id="XP_009009022.1">
    <property type="nucleotide sequence ID" value="XM_009010774.1"/>
</dbReference>
<organism evidence="4 5">
    <name type="scientific">Helobdella robusta</name>
    <name type="common">Californian leech</name>
    <dbReference type="NCBI Taxonomy" id="6412"/>
    <lineage>
        <taxon>Eukaryota</taxon>
        <taxon>Metazoa</taxon>
        <taxon>Spiralia</taxon>
        <taxon>Lophotrochozoa</taxon>
        <taxon>Annelida</taxon>
        <taxon>Clitellata</taxon>
        <taxon>Hirudinea</taxon>
        <taxon>Rhynchobdellida</taxon>
        <taxon>Glossiphoniidae</taxon>
        <taxon>Helobdella</taxon>
    </lineage>
</organism>
<evidence type="ECO:0000313" key="3">
    <source>
        <dbReference type="EMBL" id="ESO12302.1"/>
    </source>
</evidence>
<sequence>MAGSTPNDISQIMPVPPYHAPTSEQSFQKNASSSNNRVGSNDNDFKCQMMDEDSKENEEEDEIITWEDDDEIDKNASKFVKRFQERVHEIWMKFRRAVLLCFYIFSYFGFLSFFICAMHHQSRDEGLSASY</sequence>
<evidence type="ECO:0000256" key="1">
    <source>
        <dbReference type="SAM" id="MobiDB-lite"/>
    </source>
</evidence>
<feature type="compositionally biased region" description="Polar residues" evidence="1">
    <location>
        <begin position="22"/>
        <end position="42"/>
    </location>
</feature>
<reference evidence="4" key="3">
    <citation type="submission" date="2015-06" db="UniProtKB">
        <authorList>
            <consortium name="EnsemblMetazoa"/>
        </authorList>
    </citation>
    <scope>IDENTIFICATION</scope>
</reference>
<evidence type="ECO:0000313" key="5">
    <source>
        <dbReference type="Proteomes" id="UP000015101"/>
    </source>
</evidence>
<feature type="region of interest" description="Disordered" evidence="1">
    <location>
        <begin position="1"/>
        <end position="61"/>
    </location>
</feature>
<dbReference type="EMBL" id="KB095811">
    <property type="protein sequence ID" value="ESO12302.1"/>
    <property type="molecule type" value="Genomic_DNA"/>
</dbReference>
<keyword evidence="2" id="KW-0472">Membrane</keyword>
<name>T1EN95_HELRO</name>
<dbReference type="GeneID" id="20198045"/>
<reference evidence="3 5" key="2">
    <citation type="journal article" date="2013" name="Nature">
        <title>Insights into bilaterian evolution from three spiralian genomes.</title>
        <authorList>
            <person name="Simakov O."/>
            <person name="Marletaz F."/>
            <person name="Cho S.J."/>
            <person name="Edsinger-Gonzales E."/>
            <person name="Havlak P."/>
            <person name="Hellsten U."/>
            <person name="Kuo D.H."/>
            <person name="Larsson T."/>
            <person name="Lv J."/>
            <person name="Arendt D."/>
            <person name="Savage R."/>
            <person name="Osoegawa K."/>
            <person name="de Jong P."/>
            <person name="Grimwood J."/>
            <person name="Chapman J.A."/>
            <person name="Shapiro H."/>
            <person name="Aerts A."/>
            <person name="Otillar R.P."/>
            <person name="Terry A.Y."/>
            <person name="Boore J.L."/>
            <person name="Grigoriev I.V."/>
            <person name="Lindberg D.R."/>
            <person name="Seaver E.C."/>
            <person name="Weisblat D.A."/>
            <person name="Putnam N.H."/>
            <person name="Rokhsar D.S."/>
        </authorList>
    </citation>
    <scope>NUCLEOTIDE SEQUENCE</scope>
</reference>
<dbReference type="EMBL" id="AMQM01000132">
    <property type="status" value="NOT_ANNOTATED_CDS"/>
    <property type="molecule type" value="Genomic_DNA"/>
</dbReference>
<dbReference type="InParanoid" id="T1EN95"/>
<evidence type="ECO:0000313" key="4">
    <source>
        <dbReference type="EnsemblMetazoa" id="HelroP158787"/>
    </source>
</evidence>
<keyword evidence="2" id="KW-0812">Transmembrane</keyword>
<feature type="compositionally biased region" description="Acidic residues" evidence="1">
    <location>
        <begin position="50"/>
        <end position="61"/>
    </location>
</feature>
<dbReference type="KEGG" id="hro:HELRODRAFT_158787"/>
<protein>
    <submittedName>
        <fullName evidence="3 4">Uncharacterized protein</fullName>
    </submittedName>
</protein>
<feature type="transmembrane region" description="Helical" evidence="2">
    <location>
        <begin position="97"/>
        <end position="120"/>
    </location>
</feature>
<gene>
    <name evidence="4" type="primary">20198045</name>
    <name evidence="3" type="ORF">HELRODRAFT_158787</name>
</gene>
<feature type="compositionally biased region" description="Polar residues" evidence="1">
    <location>
        <begin position="1"/>
        <end position="10"/>
    </location>
</feature>
<reference evidence="5" key="1">
    <citation type="submission" date="2012-12" db="EMBL/GenBank/DDBJ databases">
        <authorList>
            <person name="Hellsten U."/>
            <person name="Grimwood J."/>
            <person name="Chapman J.A."/>
            <person name="Shapiro H."/>
            <person name="Aerts A."/>
            <person name="Otillar R.P."/>
            <person name="Terry A.Y."/>
            <person name="Boore J.L."/>
            <person name="Simakov O."/>
            <person name="Marletaz F."/>
            <person name="Cho S.-J."/>
            <person name="Edsinger-Gonzales E."/>
            <person name="Havlak P."/>
            <person name="Kuo D.-H."/>
            <person name="Larsson T."/>
            <person name="Lv J."/>
            <person name="Arendt D."/>
            <person name="Savage R."/>
            <person name="Osoegawa K."/>
            <person name="de Jong P."/>
            <person name="Lindberg D.R."/>
            <person name="Seaver E.C."/>
            <person name="Weisblat D.A."/>
            <person name="Putnam N.H."/>
            <person name="Grigoriev I.V."/>
            <person name="Rokhsar D.S."/>
        </authorList>
    </citation>
    <scope>NUCLEOTIDE SEQUENCE</scope>
</reference>
<keyword evidence="2" id="KW-1133">Transmembrane helix</keyword>
<proteinExistence type="predicted"/>
<dbReference type="Proteomes" id="UP000015101">
    <property type="component" value="Unassembled WGS sequence"/>
</dbReference>
<evidence type="ECO:0000256" key="2">
    <source>
        <dbReference type="SAM" id="Phobius"/>
    </source>
</evidence>
<dbReference type="HOGENOM" id="CLU_1929827_0_0_1"/>